<accession>A0A6J3RZ13</accession>
<dbReference type="OrthoDB" id="654191at2759"/>
<feature type="compositionally biased region" description="Low complexity" evidence="6">
    <location>
        <begin position="294"/>
        <end position="309"/>
    </location>
</feature>
<evidence type="ECO:0000259" key="7">
    <source>
        <dbReference type="PROSITE" id="PS50089"/>
    </source>
</evidence>
<dbReference type="FunCoup" id="A0A6J3RZ13">
    <property type="interactions" value="3"/>
</dbReference>
<keyword evidence="4" id="KW-0862">Zinc</keyword>
<dbReference type="Gene3D" id="3.30.40.10">
    <property type="entry name" value="Zinc/RING finger domain, C3HC4 (zinc finger)"/>
    <property type="match status" value="1"/>
</dbReference>
<dbReference type="CDD" id="cd16583">
    <property type="entry name" value="RING-HC_TRIM40-C-V"/>
    <property type="match status" value="1"/>
</dbReference>
<evidence type="ECO:0000256" key="1">
    <source>
        <dbReference type="ARBA" id="ARBA00008518"/>
    </source>
</evidence>
<sequence length="326" mass="36339">MGGWQCEVEAMIPLREDSREEGICPICQECLKEAVRTDCRHLFCRACLAQHLEKASASGVLNCPLCRKPCSEGVLGAGYTCDSHQKKVCWFCEESRCLLCVECRVSPEHKSHCELAIENAISHYKERLNRRIRKLRKDICELQRLRAQEEERLQAMQGAPFLEFQADCRTHRLEAELERQHRARRQLDALPQRPGQLEDMPAEVSRIPGISRAMIQLSSLVTELEGMAKKLDASLLKDASDLLNRSAPEQLEVIYPNLEKRINDSLNQSSSAALTSSSLDQLLSDSPQPPGSPSPNLSSLPLGLPSAPSGLPPPEHATAVIRCLTL</sequence>
<dbReference type="InterPro" id="IPR018957">
    <property type="entry name" value="Znf_C3HC4_RING-type"/>
</dbReference>
<dbReference type="PROSITE" id="PS00518">
    <property type="entry name" value="ZF_RING_1"/>
    <property type="match status" value="1"/>
</dbReference>
<gene>
    <name evidence="10" type="primary">TRIM40</name>
</gene>
<dbReference type="PROSITE" id="PS50089">
    <property type="entry name" value="ZF_RING_2"/>
    <property type="match status" value="1"/>
</dbReference>
<feature type="domain" description="RING-type" evidence="7">
    <location>
        <begin position="24"/>
        <end position="67"/>
    </location>
</feature>
<evidence type="ECO:0000313" key="10">
    <source>
        <dbReference type="RefSeq" id="XP_033719803.1"/>
    </source>
</evidence>
<dbReference type="PANTHER" id="PTHR24103">
    <property type="entry name" value="E3 UBIQUITIN-PROTEIN LIGASE TRIM"/>
    <property type="match status" value="1"/>
</dbReference>
<feature type="region of interest" description="Disordered" evidence="6">
    <location>
        <begin position="273"/>
        <end position="315"/>
    </location>
</feature>
<dbReference type="InterPro" id="IPR001841">
    <property type="entry name" value="Znf_RING"/>
</dbReference>
<dbReference type="GO" id="GO:0008270">
    <property type="term" value="F:zinc ion binding"/>
    <property type="evidence" value="ECO:0007669"/>
    <property type="project" value="UniProtKB-KW"/>
</dbReference>
<dbReference type="AlphaFoldDB" id="A0A6J3RZ13"/>
<feature type="compositionally biased region" description="Low complexity" evidence="6">
    <location>
        <begin position="273"/>
        <end position="286"/>
    </location>
</feature>
<dbReference type="SUPFAM" id="SSF57845">
    <property type="entry name" value="B-box zinc-binding domain"/>
    <property type="match status" value="1"/>
</dbReference>
<dbReference type="CTD" id="135644"/>
<dbReference type="InParanoid" id="A0A6J3RZ13"/>
<comment type="similarity">
    <text evidence="1">Belongs to the TRIM/RBCC family.</text>
</comment>
<keyword evidence="3 5" id="KW-0863">Zinc-finger</keyword>
<dbReference type="InterPro" id="IPR013083">
    <property type="entry name" value="Znf_RING/FYVE/PHD"/>
</dbReference>
<dbReference type="PROSITE" id="PS50119">
    <property type="entry name" value="ZF_BBOX"/>
    <property type="match status" value="1"/>
</dbReference>
<keyword evidence="9" id="KW-1185">Reference proteome</keyword>
<dbReference type="Pfam" id="PF00097">
    <property type="entry name" value="zf-C3HC4"/>
    <property type="match status" value="1"/>
</dbReference>
<evidence type="ECO:0000259" key="8">
    <source>
        <dbReference type="PROSITE" id="PS50119"/>
    </source>
</evidence>
<dbReference type="InterPro" id="IPR017907">
    <property type="entry name" value="Znf_RING_CS"/>
</dbReference>
<proteinExistence type="inferred from homology"/>
<dbReference type="RefSeq" id="XP_033719803.1">
    <property type="nucleotide sequence ID" value="XM_033863912.1"/>
</dbReference>
<dbReference type="GeneID" id="101319280"/>
<dbReference type="Gene3D" id="3.30.160.60">
    <property type="entry name" value="Classic Zinc Finger"/>
    <property type="match status" value="1"/>
</dbReference>
<dbReference type="SUPFAM" id="SSF57850">
    <property type="entry name" value="RING/U-box"/>
    <property type="match status" value="1"/>
</dbReference>
<evidence type="ECO:0000256" key="6">
    <source>
        <dbReference type="SAM" id="MobiDB-lite"/>
    </source>
</evidence>
<organism evidence="9 10">
    <name type="scientific">Tursiops truncatus</name>
    <name type="common">Atlantic bottle-nosed dolphin</name>
    <name type="synonym">Delphinus truncatus</name>
    <dbReference type="NCBI Taxonomy" id="9739"/>
    <lineage>
        <taxon>Eukaryota</taxon>
        <taxon>Metazoa</taxon>
        <taxon>Chordata</taxon>
        <taxon>Craniata</taxon>
        <taxon>Vertebrata</taxon>
        <taxon>Euteleostomi</taxon>
        <taxon>Mammalia</taxon>
        <taxon>Eutheria</taxon>
        <taxon>Laurasiatheria</taxon>
        <taxon>Artiodactyla</taxon>
        <taxon>Whippomorpha</taxon>
        <taxon>Cetacea</taxon>
        <taxon>Odontoceti</taxon>
        <taxon>Delphinidae</taxon>
        <taxon>Tursiops</taxon>
    </lineage>
</organism>
<evidence type="ECO:0000256" key="2">
    <source>
        <dbReference type="ARBA" id="ARBA00022723"/>
    </source>
</evidence>
<reference evidence="10" key="1">
    <citation type="submission" date="2025-08" db="UniProtKB">
        <authorList>
            <consortium name="RefSeq"/>
        </authorList>
    </citation>
    <scope>IDENTIFICATION</scope>
    <source>
        <tissue evidence="10">Spleen</tissue>
    </source>
</reference>
<evidence type="ECO:0000313" key="9">
    <source>
        <dbReference type="Proteomes" id="UP000245320"/>
    </source>
</evidence>
<name>A0A6J3RZ13_TURTR</name>
<dbReference type="InterPro" id="IPR000315">
    <property type="entry name" value="Znf_B-box"/>
</dbReference>
<evidence type="ECO:0000256" key="3">
    <source>
        <dbReference type="ARBA" id="ARBA00022771"/>
    </source>
</evidence>
<protein>
    <submittedName>
        <fullName evidence="10">Tripartite motif-containing protein 40</fullName>
    </submittedName>
</protein>
<evidence type="ECO:0000256" key="5">
    <source>
        <dbReference type="PROSITE-ProRule" id="PRU00024"/>
    </source>
</evidence>
<dbReference type="Proteomes" id="UP000245320">
    <property type="component" value="Chromosome 10"/>
</dbReference>
<keyword evidence="2" id="KW-0479">Metal-binding</keyword>
<dbReference type="InterPro" id="IPR050143">
    <property type="entry name" value="TRIM/RBCC"/>
</dbReference>
<dbReference type="SMART" id="SM00184">
    <property type="entry name" value="RING"/>
    <property type="match status" value="1"/>
</dbReference>
<evidence type="ECO:0000256" key="4">
    <source>
        <dbReference type="ARBA" id="ARBA00022833"/>
    </source>
</evidence>
<feature type="domain" description="B box-type" evidence="8">
    <location>
        <begin position="81"/>
        <end position="117"/>
    </location>
</feature>